<dbReference type="Gene3D" id="3.40.50.12710">
    <property type="match status" value="1"/>
</dbReference>
<organism evidence="3">
    <name type="scientific">Brugia pahangi</name>
    <name type="common">Filarial nematode worm</name>
    <dbReference type="NCBI Taxonomy" id="6280"/>
    <lineage>
        <taxon>Eukaryota</taxon>
        <taxon>Metazoa</taxon>
        <taxon>Ecdysozoa</taxon>
        <taxon>Nematoda</taxon>
        <taxon>Chromadorea</taxon>
        <taxon>Rhabditida</taxon>
        <taxon>Spirurina</taxon>
        <taxon>Spiruromorpha</taxon>
        <taxon>Filarioidea</taxon>
        <taxon>Onchocercidae</taxon>
        <taxon>Brugia</taxon>
    </lineage>
</organism>
<protein>
    <submittedName>
        <fullName evidence="3">Protein-serine/threonine phosphatase</fullName>
    </submittedName>
</protein>
<dbReference type="EMBL" id="UZAD01004230">
    <property type="protein sequence ID" value="VDN86842.1"/>
    <property type="molecule type" value="Genomic_DNA"/>
</dbReference>
<gene>
    <name evidence="1" type="ORF">BPAG_LOCUS5656</name>
</gene>
<dbReference type="STRING" id="6280.A0A0N4TBV6"/>
<evidence type="ECO:0000313" key="2">
    <source>
        <dbReference type="Proteomes" id="UP000278627"/>
    </source>
</evidence>
<reference evidence="3" key="1">
    <citation type="submission" date="2017-02" db="UniProtKB">
        <authorList>
            <consortium name="WormBaseParasite"/>
        </authorList>
    </citation>
    <scope>IDENTIFICATION</scope>
</reference>
<proteinExistence type="predicted"/>
<dbReference type="Proteomes" id="UP000278627">
    <property type="component" value="Unassembled WGS sequence"/>
</dbReference>
<accession>A0A0N4TBV6</accession>
<evidence type="ECO:0000313" key="1">
    <source>
        <dbReference type="EMBL" id="VDN86842.1"/>
    </source>
</evidence>
<dbReference type="WBParaSite" id="BPAG_0000569301-mRNA-1">
    <property type="protein sequence ID" value="BPAG_0000569301-mRNA-1"/>
    <property type="gene ID" value="BPAG_0000569301"/>
</dbReference>
<reference evidence="1 2" key="2">
    <citation type="submission" date="2018-11" db="EMBL/GenBank/DDBJ databases">
        <authorList>
            <consortium name="Pathogen Informatics"/>
        </authorList>
    </citation>
    <scope>NUCLEOTIDE SEQUENCE [LARGE SCALE GENOMIC DNA]</scope>
</reference>
<dbReference type="InterPro" id="IPR038375">
    <property type="entry name" value="NDUFAF7_sf"/>
</dbReference>
<dbReference type="AlphaFoldDB" id="A0A0N4TBV6"/>
<keyword evidence="2" id="KW-1185">Reference proteome</keyword>
<sequence>MGIGLRLQRLLACCKTEEDKQNLLKSCEILLSEKGMGERFKVMSIFPKTLENILSQRKGPAGFAVI</sequence>
<name>A0A0N4TBV6_BRUPA</name>
<evidence type="ECO:0000313" key="3">
    <source>
        <dbReference type="WBParaSite" id="BPAG_0000569301-mRNA-1"/>
    </source>
</evidence>